<dbReference type="Proteomes" id="UP000790377">
    <property type="component" value="Unassembled WGS sequence"/>
</dbReference>
<proteinExistence type="predicted"/>
<keyword evidence="2" id="KW-1185">Reference proteome</keyword>
<evidence type="ECO:0000313" key="2">
    <source>
        <dbReference type="Proteomes" id="UP000790377"/>
    </source>
</evidence>
<accession>A0ACB7ZZQ3</accession>
<evidence type="ECO:0000313" key="1">
    <source>
        <dbReference type="EMBL" id="KAH7906263.1"/>
    </source>
</evidence>
<gene>
    <name evidence="1" type="ORF">BJ138DRAFT_1105298</name>
</gene>
<protein>
    <submittedName>
        <fullName evidence="1">Uncharacterized protein</fullName>
    </submittedName>
</protein>
<name>A0ACB7ZZQ3_9AGAM</name>
<dbReference type="EMBL" id="MU268044">
    <property type="protein sequence ID" value="KAH7906263.1"/>
    <property type="molecule type" value="Genomic_DNA"/>
</dbReference>
<organism evidence="1 2">
    <name type="scientific">Hygrophoropsis aurantiaca</name>
    <dbReference type="NCBI Taxonomy" id="72124"/>
    <lineage>
        <taxon>Eukaryota</taxon>
        <taxon>Fungi</taxon>
        <taxon>Dikarya</taxon>
        <taxon>Basidiomycota</taxon>
        <taxon>Agaricomycotina</taxon>
        <taxon>Agaricomycetes</taxon>
        <taxon>Agaricomycetidae</taxon>
        <taxon>Boletales</taxon>
        <taxon>Coniophorineae</taxon>
        <taxon>Hygrophoropsidaceae</taxon>
        <taxon>Hygrophoropsis</taxon>
    </lineage>
</organism>
<comment type="caution">
    <text evidence="1">The sequence shown here is derived from an EMBL/GenBank/DDBJ whole genome shotgun (WGS) entry which is preliminary data.</text>
</comment>
<reference evidence="1" key="1">
    <citation type="journal article" date="2021" name="New Phytol.">
        <title>Evolutionary innovations through gain and loss of genes in the ectomycorrhizal Boletales.</title>
        <authorList>
            <person name="Wu G."/>
            <person name="Miyauchi S."/>
            <person name="Morin E."/>
            <person name="Kuo A."/>
            <person name="Drula E."/>
            <person name="Varga T."/>
            <person name="Kohler A."/>
            <person name="Feng B."/>
            <person name="Cao Y."/>
            <person name="Lipzen A."/>
            <person name="Daum C."/>
            <person name="Hundley H."/>
            <person name="Pangilinan J."/>
            <person name="Johnson J."/>
            <person name="Barry K."/>
            <person name="LaButti K."/>
            <person name="Ng V."/>
            <person name="Ahrendt S."/>
            <person name="Min B."/>
            <person name="Choi I.G."/>
            <person name="Park H."/>
            <person name="Plett J.M."/>
            <person name="Magnuson J."/>
            <person name="Spatafora J.W."/>
            <person name="Nagy L.G."/>
            <person name="Henrissat B."/>
            <person name="Grigoriev I.V."/>
            <person name="Yang Z.L."/>
            <person name="Xu J."/>
            <person name="Martin F.M."/>
        </authorList>
    </citation>
    <scope>NUCLEOTIDE SEQUENCE</scope>
    <source>
        <strain evidence="1">ATCC 28755</strain>
    </source>
</reference>
<sequence length="225" mass="24496">MFISRILSLVAFSMFVAAACNKDEGYTQACCIFNQEDPSNGFNCVNRPTCQAPRSVKCCLDYFEGDIDAFDCEAINNLYVSAIPKGIVPSVTRFRLLRCAARNAYAGGVRKNSVKETGGSVRFCLGTFAVLEDNVVSKPAASESTVDRSSGMLSCRAALEECDECQLTWEPACQHRHWLRYKATKRGQASASASNVASSNTMGRRTPGGMFAAHLVAVEGEIRLF</sequence>